<dbReference type="InterPro" id="IPR000644">
    <property type="entry name" value="CBS_dom"/>
</dbReference>
<dbReference type="PANTHER" id="PTHR43080">
    <property type="entry name" value="CBS DOMAIN-CONTAINING PROTEIN CBSX3, MITOCHONDRIAL"/>
    <property type="match status" value="1"/>
</dbReference>
<gene>
    <name evidence="3" type="ORF">FG383_16885</name>
</gene>
<evidence type="ECO:0000313" key="4">
    <source>
        <dbReference type="Proteomes" id="UP000318937"/>
    </source>
</evidence>
<comment type="caution">
    <text evidence="3">The sequence shown here is derived from an EMBL/GenBank/DDBJ whole genome shotgun (WGS) entry which is preliminary data.</text>
</comment>
<feature type="domain" description="CBS" evidence="2">
    <location>
        <begin position="86"/>
        <end position="138"/>
    </location>
</feature>
<accession>A0A544SSY9</accession>
<reference evidence="3 4" key="1">
    <citation type="submission" date="2019-05" db="EMBL/GenBank/DDBJ databases">
        <title>Psychrobacillus vulpis sp. nov., a new species isolated from feces of a red fox that inhabits in The Tablas de Daimiel Natural Park, Albacete, Spain.</title>
        <authorList>
            <person name="Rodriguez M."/>
            <person name="Reina J.C."/>
            <person name="Bejar V."/>
            <person name="Llamas I."/>
        </authorList>
    </citation>
    <scope>NUCLEOTIDE SEQUENCE [LARGE SCALE GENOMIC DNA]</scope>
    <source>
        <strain evidence="3 4">NHI-2</strain>
    </source>
</reference>
<dbReference type="CDD" id="cd04643">
    <property type="entry name" value="CBS_pair_bac"/>
    <property type="match status" value="1"/>
</dbReference>
<organism evidence="3 4">
    <name type="scientific">Psychrobacillus soli</name>
    <dbReference type="NCBI Taxonomy" id="1543965"/>
    <lineage>
        <taxon>Bacteria</taxon>
        <taxon>Bacillati</taxon>
        <taxon>Bacillota</taxon>
        <taxon>Bacilli</taxon>
        <taxon>Bacillales</taxon>
        <taxon>Bacillaceae</taxon>
        <taxon>Psychrobacillus</taxon>
    </lineage>
</organism>
<dbReference type="InterPro" id="IPR046342">
    <property type="entry name" value="CBS_dom_sf"/>
</dbReference>
<evidence type="ECO:0000256" key="1">
    <source>
        <dbReference type="ARBA" id="ARBA00023122"/>
    </source>
</evidence>
<sequence length="150" mass="17205">MIVASSKDFLQIPIEDYIISAEKVAHVQLGNNAEHALLVLTKTGYSSIPVLDVKYRLHGLVSSQQITDEILGLEHIEYERLPNLKVDDIMKTDVPVIHIKEKFQKGLDLLVNNPYVCVIDDERTFLGILTRRVILKQMKKYLYQTQETQV</sequence>
<keyword evidence="1" id="KW-0129">CBS domain</keyword>
<feature type="domain" description="CBS" evidence="2">
    <location>
        <begin position="22"/>
        <end position="71"/>
    </location>
</feature>
<keyword evidence="4" id="KW-1185">Reference proteome</keyword>
<dbReference type="Pfam" id="PF00571">
    <property type="entry name" value="CBS"/>
    <property type="match status" value="2"/>
</dbReference>
<proteinExistence type="predicted"/>
<dbReference type="OrthoDB" id="2375431at2"/>
<dbReference type="Gene3D" id="3.10.580.10">
    <property type="entry name" value="CBS-domain"/>
    <property type="match status" value="1"/>
</dbReference>
<dbReference type="RefSeq" id="WP_142608570.1">
    <property type="nucleotide sequence ID" value="NZ_VDGG01000046.1"/>
</dbReference>
<dbReference type="AlphaFoldDB" id="A0A544SSY9"/>
<evidence type="ECO:0000259" key="2">
    <source>
        <dbReference type="Pfam" id="PF00571"/>
    </source>
</evidence>
<dbReference type="SUPFAM" id="SSF54631">
    <property type="entry name" value="CBS-domain pair"/>
    <property type="match status" value="1"/>
</dbReference>
<dbReference type="PANTHER" id="PTHR43080:SF30">
    <property type="entry name" value="CYCLIC DI-AMP RECEPTOR B"/>
    <property type="match status" value="1"/>
</dbReference>
<dbReference type="NCBIfam" id="NF041630">
    <property type="entry name" value="CBS_CbpB"/>
    <property type="match status" value="1"/>
</dbReference>
<dbReference type="InterPro" id="IPR048125">
    <property type="entry name" value="CBS_CbpB"/>
</dbReference>
<dbReference type="EMBL" id="VDGG01000046">
    <property type="protein sequence ID" value="TQR08319.1"/>
    <property type="molecule type" value="Genomic_DNA"/>
</dbReference>
<dbReference type="Proteomes" id="UP000318937">
    <property type="component" value="Unassembled WGS sequence"/>
</dbReference>
<evidence type="ECO:0000313" key="3">
    <source>
        <dbReference type="EMBL" id="TQR08319.1"/>
    </source>
</evidence>
<protein>
    <submittedName>
        <fullName evidence="3">CBS domain-containing protein</fullName>
    </submittedName>
</protein>
<name>A0A544SSY9_9BACI</name>
<dbReference type="InterPro" id="IPR051257">
    <property type="entry name" value="Diverse_CBS-Domain"/>
</dbReference>